<accession>T1AC56</accession>
<dbReference type="CDD" id="cd07726">
    <property type="entry name" value="ST1585-like_MBL-fold"/>
    <property type="match status" value="1"/>
</dbReference>
<dbReference type="InterPro" id="IPR037482">
    <property type="entry name" value="ST1585_MBL-fold"/>
</dbReference>
<dbReference type="PANTHER" id="PTHR42951:SF22">
    <property type="entry name" value="METALLO BETA-LACTAMASE SUPERFAMILY LIPOPROTEIN"/>
    <property type="match status" value="1"/>
</dbReference>
<reference evidence="2" key="2">
    <citation type="journal article" date="2014" name="ISME J.">
        <title>Microbial stratification in low pH oxic and suboxic macroscopic growths along an acid mine drainage.</title>
        <authorList>
            <person name="Mendez-Garcia C."/>
            <person name="Mesa V."/>
            <person name="Sprenger R.R."/>
            <person name="Richter M."/>
            <person name="Diez M.S."/>
            <person name="Solano J."/>
            <person name="Bargiela R."/>
            <person name="Golyshina O.V."/>
            <person name="Manteca A."/>
            <person name="Ramos J.L."/>
            <person name="Gallego J.R."/>
            <person name="Llorente I."/>
            <person name="Martins Dos Santos V.A."/>
            <person name="Jensen O.N."/>
            <person name="Pelaez A.I."/>
            <person name="Sanchez J."/>
            <person name="Ferrer M."/>
        </authorList>
    </citation>
    <scope>NUCLEOTIDE SEQUENCE</scope>
</reference>
<proteinExistence type="predicted"/>
<dbReference type="PANTHER" id="PTHR42951">
    <property type="entry name" value="METALLO-BETA-LACTAMASE DOMAIN-CONTAINING"/>
    <property type="match status" value="1"/>
</dbReference>
<dbReference type="EMBL" id="AUZY01006367">
    <property type="protein sequence ID" value="EQD54622.1"/>
    <property type="molecule type" value="Genomic_DNA"/>
</dbReference>
<evidence type="ECO:0000313" key="2">
    <source>
        <dbReference type="EMBL" id="EQD54622.1"/>
    </source>
</evidence>
<dbReference type="InterPro" id="IPR036866">
    <property type="entry name" value="RibonucZ/Hydroxyglut_hydro"/>
</dbReference>
<protein>
    <submittedName>
        <fullName evidence="2">Beta-lactamase domain protein</fullName>
    </submittedName>
</protein>
<gene>
    <name evidence="2" type="ORF">B1B_09604</name>
</gene>
<feature type="domain" description="Metallo-beta-lactamase" evidence="1">
    <location>
        <begin position="26"/>
        <end position="225"/>
    </location>
</feature>
<dbReference type="Pfam" id="PF00753">
    <property type="entry name" value="Lactamase_B"/>
    <property type="match status" value="1"/>
</dbReference>
<sequence>MSRPEVRELGEGRRLLDLDFRDTEGLVAAYLLPEEEGWTLVETGPTTCRSALLAGLAEAGVAPAEVRHVFVTHVHLDHAGGVGALADALPRATFYAHESGVPHLVDPSRLIASARRAWGAAADPLWGPIVPAPAPRVVALRGGERFPLRGGDLEVIATPGHARHHLAFFDGRLRAMFTGDGAGVRLERTAHLRPAIPPPDLDLDRLFASVEEMRRREPRLVLFSHFGPSPDGAADLARYRGIVEAWRDVALDAARERAEIGFIAGRLREYDHRILAAERARVAEADRALLVSGYELAAAGLLRYFETHGQIAAP</sequence>
<dbReference type="InterPro" id="IPR001279">
    <property type="entry name" value="Metallo-B-lactamas"/>
</dbReference>
<dbReference type="Gene3D" id="3.60.15.10">
    <property type="entry name" value="Ribonuclease Z/Hydroxyacylglutathione hydrolase-like"/>
    <property type="match status" value="1"/>
</dbReference>
<comment type="caution">
    <text evidence="2">The sequence shown here is derived from an EMBL/GenBank/DDBJ whole genome shotgun (WGS) entry which is preliminary data.</text>
</comment>
<dbReference type="SUPFAM" id="SSF56281">
    <property type="entry name" value="Metallo-hydrolase/oxidoreductase"/>
    <property type="match status" value="1"/>
</dbReference>
<reference evidence="2" key="1">
    <citation type="submission" date="2013-08" db="EMBL/GenBank/DDBJ databases">
        <authorList>
            <person name="Mendez C."/>
            <person name="Richter M."/>
            <person name="Ferrer M."/>
            <person name="Sanchez J."/>
        </authorList>
    </citation>
    <scope>NUCLEOTIDE SEQUENCE</scope>
</reference>
<organism evidence="2">
    <name type="scientific">mine drainage metagenome</name>
    <dbReference type="NCBI Taxonomy" id="410659"/>
    <lineage>
        <taxon>unclassified sequences</taxon>
        <taxon>metagenomes</taxon>
        <taxon>ecological metagenomes</taxon>
    </lineage>
</organism>
<dbReference type="SMART" id="SM00849">
    <property type="entry name" value="Lactamase_B"/>
    <property type="match status" value="1"/>
</dbReference>
<name>T1AC56_9ZZZZ</name>
<evidence type="ECO:0000259" key="1">
    <source>
        <dbReference type="SMART" id="SM00849"/>
    </source>
</evidence>
<dbReference type="InterPro" id="IPR050855">
    <property type="entry name" value="NDM-1-like"/>
</dbReference>
<dbReference type="AlphaFoldDB" id="T1AC56"/>